<name>A0A383CNI4_9ZZZZ</name>
<dbReference type="EMBL" id="UINC01210468">
    <property type="protein sequence ID" value="SVE33936.1"/>
    <property type="molecule type" value="Genomic_DNA"/>
</dbReference>
<feature type="non-terminal residue" evidence="1">
    <location>
        <position position="136"/>
    </location>
</feature>
<reference evidence="1" key="1">
    <citation type="submission" date="2018-05" db="EMBL/GenBank/DDBJ databases">
        <authorList>
            <person name="Lanie J.A."/>
            <person name="Ng W.-L."/>
            <person name="Kazmierczak K.M."/>
            <person name="Andrzejewski T.M."/>
            <person name="Davidsen T.M."/>
            <person name="Wayne K.J."/>
            <person name="Tettelin H."/>
            <person name="Glass J.I."/>
            <person name="Rusch D."/>
            <person name="Podicherti R."/>
            <person name="Tsui H.-C.T."/>
            <person name="Winkler M.E."/>
        </authorList>
    </citation>
    <scope>NUCLEOTIDE SEQUENCE</scope>
</reference>
<proteinExistence type="predicted"/>
<gene>
    <name evidence="1" type="ORF">METZ01_LOCUS486790</name>
</gene>
<protein>
    <submittedName>
        <fullName evidence="1">Uncharacterized protein</fullName>
    </submittedName>
</protein>
<dbReference type="AlphaFoldDB" id="A0A383CNI4"/>
<organism evidence="1">
    <name type="scientific">marine metagenome</name>
    <dbReference type="NCBI Taxonomy" id="408172"/>
    <lineage>
        <taxon>unclassified sequences</taxon>
        <taxon>metagenomes</taxon>
        <taxon>ecological metagenomes</taxon>
    </lineage>
</organism>
<evidence type="ECO:0000313" key="1">
    <source>
        <dbReference type="EMBL" id="SVE33936.1"/>
    </source>
</evidence>
<accession>A0A383CNI4</accession>
<sequence length="136" mass="15701">MARPRKHGEQELRAYKLYKQSLGVSAIATDLETTFDEPVSKRTVERWVWKFKKSPAETDKIDHALDWDSLSSALPEESVGYLLSMWAYAVEHALEDELTVTDSGTRCPSHRQAEWWWRLHQASPEAPRMTILIMGN</sequence>